<reference evidence="6" key="1">
    <citation type="submission" date="2020-05" db="EMBL/GenBank/DDBJ databases">
        <authorList>
            <person name="Chiriac C."/>
            <person name="Salcher M."/>
            <person name="Ghai R."/>
            <person name="Kavagutti S V."/>
        </authorList>
    </citation>
    <scope>NUCLEOTIDE SEQUENCE</scope>
</reference>
<keyword evidence="2" id="KW-0378">Hydrolase</keyword>
<accession>A0A6J7EIY7</accession>
<dbReference type="Pfam" id="PF03320">
    <property type="entry name" value="FBPase_glpX"/>
    <property type="match status" value="1"/>
</dbReference>
<dbReference type="GO" id="GO:0005829">
    <property type="term" value="C:cytosol"/>
    <property type="evidence" value="ECO:0007669"/>
    <property type="project" value="TreeGrafter"/>
</dbReference>
<name>A0A6J7EIY7_9ZZZZ</name>
<dbReference type="GO" id="GO:0006071">
    <property type="term" value="P:glycerol metabolic process"/>
    <property type="evidence" value="ECO:0007669"/>
    <property type="project" value="InterPro"/>
</dbReference>
<dbReference type="CDD" id="cd01516">
    <property type="entry name" value="FBPase_glpX"/>
    <property type="match status" value="1"/>
</dbReference>
<dbReference type="InterPro" id="IPR004464">
    <property type="entry name" value="FBPase_class-2/SBPase"/>
</dbReference>
<keyword evidence="3" id="KW-0464">Manganese</keyword>
<dbReference type="NCBIfam" id="TIGR00330">
    <property type="entry name" value="glpX"/>
    <property type="match status" value="1"/>
</dbReference>
<dbReference type="PANTHER" id="PTHR30447:SF0">
    <property type="entry name" value="FRUCTOSE-1,6-BISPHOSPHATASE 1 CLASS 2-RELATED"/>
    <property type="match status" value="1"/>
</dbReference>
<dbReference type="AlphaFoldDB" id="A0A6J7EIY7"/>
<proteinExistence type="predicted"/>
<dbReference type="Gene3D" id="3.30.540.10">
    <property type="entry name" value="Fructose-1,6-Bisphosphatase, subunit A, domain 1"/>
    <property type="match status" value="1"/>
</dbReference>
<keyword evidence="4" id="KW-0119">Carbohydrate metabolism</keyword>
<evidence type="ECO:0000256" key="1">
    <source>
        <dbReference type="ARBA" id="ARBA00022723"/>
    </source>
</evidence>
<organism evidence="6">
    <name type="scientific">freshwater metagenome</name>
    <dbReference type="NCBI Taxonomy" id="449393"/>
    <lineage>
        <taxon>unclassified sequences</taxon>
        <taxon>metagenomes</taxon>
        <taxon>ecological metagenomes</taxon>
    </lineage>
</organism>
<dbReference type="Gene3D" id="3.40.190.90">
    <property type="match status" value="1"/>
</dbReference>
<dbReference type="PANTHER" id="PTHR30447">
    <property type="entry name" value="FRUCTOSE-1,6-BISPHOSPHATASE CLASS 2"/>
    <property type="match status" value="1"/>
</dbReference>
<sequence length="319" mass="33722">MNIEHDPDRNLALELVRVTETAAVAAAPWVGRGEKNLADKAAVEAMRKMINTVDMSGVVVIGEGEKDDAPMLHNGEEVGNGLGPSCDVAVDPIDGTSLTANGMNGAISVIALAPRGSMYDPSAVFYMNKIVTGPDAAGVIDINASTKVNLQAVAKAKRMSVSDITVVVLNRPRHDILLKEIRETGARIRLIQDGDVAAAIETARPDTGIDLLMGIGGTPEGVITAAAMICLGGSIQGKLHPKDADEKARALAAGHDLNKVFTTRDLINSDDVFLSATGITDGELLRGVRYMPYGSISQSLVMRGKSKTVRLIQTEHHLK</sequence>
<dbReference type="FunFam" id="3.40.190.90:FF:000001">
    <property type="entry name" value="Fructose-1,6-bisphosphatase"/>
    <property type="match status" value="1"/>
</dbReference>
<keyword evidence="1" id="KW-0479">Metal-binding</keyword>
<evidence type="ECO:0000256" key="3">
    <source>
        <dbReference type="ARBA" id="ARBA00023211"/>
    </source>
</evidence>
<dbReference type="EMBL" id="CAFBLY010000014">
    <property type="protein sequence ID" value="CAB4880169.1"/>
    <property type="molecule type" value="Genomic_DNA"/>
</dbReference>
<dbReference type="PIRSF" id="PIRSF004532">
    <property type="entry name" value="GlpX"/>
    <property type="match status" value="1"/>
</dbReference>
<dbReference type="GO" id="GO:0030388">
    <property type="term" value="P:fructose 1,6-bisphosphate metabolic process"/>
    <property type="evidence" value="ECO:0007669"/>
    <property type="project" value="TreeGrafter"/>
</dbReference>
<gene>
    <name evidence="5" type="ORF">UFOPK3124_00410</name>
    <name evidence="6" type="ORF">UFOPK3480_00317</name>
</gene>
<dbReference type="GO" id="GO:0046872">
    <property type="term" value="F:metal ion binding"/>
    <property type="evidence" value="ECO:0007669"/>
    <property type="project" value="UniProtKB-KW"/>
</dbReference>
<evidence type="ECO:0000313" key="6">
    <source>
        <dbReference type="EMBL" id="CAB4880169.1"/>
    </source>
</evidence>
<dbReference type="EMBL" id="CAFAAY010000018">
    <property type="protein sequence ID" value="CAB4811170.1"/>
    <property type="molecule type" value="Genomic_DNA"/>
</dbReference>
<dbReference type="GO" id="GO:0042132">
    <property type="term" value="F:fructose 1,6-bisphosphate 1-phosphatase activity"/>
    <property type="evidence" value="ECO:0007669"/>
    <property type="project" value="InterPro"/>
</dbReference>
<evidence type="ECO:0000256" key="2">
    <source>
        <dbReference type="ARBA" id="ARBA00022801"/>
    </source>
</evidence>
<evidence type="ECO:0000256" key="4">
    <source>
        <dbReference type="ARBA" id="ARBA00023277"/>
    </source>
</evidence>
<protein>
    <submittedName>
        <fullName evidence="6">Unannotated protein</fullName>
    </submittedName>
</protein>
<evidence type="ECO:0000313" key="5">
    <source>
        <dbReference type="EMBL" id="CAB4811170.1"/>
    </source>
</evidence>
<dbReference type="SUPFAM" id="SSF56655">
    <property type="entry name" value="Carbohydrate phosphatase"/>
    <property type="match status" value="1"/>
</dbReference>
<dbReference type="GO" id="GO:0006094">
    <property type="term" value="P:gluconeogenesis"/>
    <property type="evidence" value="ECO:0007669"/>
    <property type="project" value="InterPro"/>
</dbReference>